<dbReference type="Pfam" id="PF04203">
    <property type="entry name" value="Sortase"/>
    <property type="match status" value="1"/>
</dbReference>
<proteinExistence type="predicted"/>
<evidence type="ECO:0000313" key="4">
    <source>
        <dbReference type="Proteomes" id="UP000467132"/>
    </source>
</evidence>
<dbReference type="GO" id="GO:0016787">
    <property type="term" value="F:hydrolase activity"/>
    <property type="evidence" value="ECO:0007669"/>
    <property type="project" value="UniProtKB-KW"/>
</dbReference>
<dbReference type="InterPro" id="IPR042000">
    <property type="entry name" value="Sortase_D_2"/>
</dbReference>
<protein>
    <submittedName>
        <fullName evidence="3">Class D sortase</fullName>
    </submittedName>
</protein>
<dbReference type="OrthoDB" id="154054at2"/>
<dbReference type="InterPro" id="IPR005754">
    <property type="entry name" value="Sortase"/>
</dbReference>
<keyword evidence="1" id="KW-0378">Hydrolase</keyword>
<comment type="caution">
    <text evidence="3">The sequence shown here is derived from an EMBL/GenBank/DDBJ whole genome shotgun (WGS) entry which is preliminary data.</text>
</comment>
<evidence type="ECO:0000256" key="1">
    <source>
        <dbReference type="ARBA" id="ARBA00022801"/>
    </source>
</evidence>
<dbReference type="EMBL" id="QXXA01000012">
    <property type="protein sequence ID" value="NBI07405.1"/>
    <property type="molecule type" value="Genomic_DNA"/>
</dbReference>
<dbReference type="InterPro" id="IPR023365">
    <property type="entry name" value="Sortase_dom-sf"/>
</dbReference>
<dbReference type="NCBIfam" id="TIGR01076">
    <property type="entry name" value="sortase_fam"/>
    <property type="match status" value="1"/>
</dbReference>
<evidence type="ECO:0000256" key="2">
    <source>
        <dbReference type="PIRSR" id="PIRSR605754-1"/>
    </source>
</evidence>
<sequence length="184" mass="21087">MVFIIAGIIILLFPTLNRGYKDYKREKVLEQWQQSMNDISTIESSKKNDSPQDSLNKYILKIDKIELYMPVLDGATDENLDISLSKMNHTAEPGEVGNFAVAGHRSYTYGRHFNRLDELQKGDILTVEAKNKNYKYEVEETLVVEPEELWVLEGNNKDKEITLVTCTPIKVASHRLIIKGKLVE</sequence>
<keyword evidence="4" id="KW-1185">Reference proteome</keyword>
<reference evidence="3 4" key="1">
    <citation type="submission" date="2018-08" db="EMBL/GenBank/DDBJ databases">
        <title>Murine metabolic-syndrome-specific gut microbial biobank.</title>
        <authorList>
            <person name="Liu C."/>
        </authorList>
    </citation>
    <scope>NUCLEOTIDE SEQUENCE [LARGE SCALE GENOMIC DNA]</scope>
    <source>
        <strain evidence="3 4">583</strain>
    </source>
</reference>
<feature type="active site" description="Proton donor/acceptor" evidence="2">
    <location>
        <position position="104"/>
    </location>
</feature>
<evidence type="ECO:0000313" key="3">
    <source>
        <dbReference type="EMBL" id="NBI07405.1"/>
    </source>
</evidence>
<name>A0A845QY54_9CLOT</name>
<accession>A0A845QY54</accession>
<organism evidence="3 4">
    <name type="scientific">Senegalia massiliensis</name>
    <dbReference type="NCBI Taxonomy" id="1720316"/>
    <lineage>
        <taxon>Bacteria</taxon>
        <taxon>Bacillati</taxon>
        <taxon>Bacillota</taxon>
        <taxon>Clostridia</taxon>
        <taxon>Eubacteriales</taxon>
        <taxon>Clostridiaceae</taxon>
        <taxon>Senegalia</taxon>
    </lineage>
</organism>
<feature type="active site" description="Acyl-thioester intermediate" evidence="2">
    <location>
        <position position="166"/>
    </location>
</feature>
<dbReference type="SUPFAM" id="SSF63817">
    <property type="entry name" value="Sortase"/>
    <property type="match status" value="1"/>
</dbReference>
<dbReference type="Gene3D" id="2.40.260.10">
    <property type="entry name" value="Sortase"/>
    <property type="match status" value="1"/>
</dbReference>
<dbReference type="Proteomes" id="UP000467132">
    <property type="component" value="Unassembled WGS sequence"/>
</dbReference>
<dbReference type="CDD" id="cd06166">
    <property type="entry name" value="Sortase_D_2"/>
    <property type="match status" value="1"/>
</dbReference>
<gene>
    <name evidence="3" type="ORF">D3Z33_11145</name>
</gene>
<dbReference type="AlphaFoldDB" id="A0A845QY54"/>